<dbReference type="OrthoDB" id="5119225at2"/>
<dbReference type="Proteomes" id="UP000319865">
    <property type="component" value="Unassembled WGS sequence"/>
</dbReference>
<name>A0A543P1U6_9ACTN</name>
<evidence type="ECO:0000313" key="3">
    <source>
        <dbReference type="EMBL" id="TQN38038.1"/>
    </source>
</evidence>
<keyword evidence="1" id="KW-1133">Transmembrane helix</keyword>
<protein>
    <submittedName>
        <fullName evidence="3">Putative tricarboxylic transport membrane protein</fullName>
    </submittedName>
</protein>
<gene>
    <name evidence="3" type="ORF">FHU33_4718</name>
</gene>
<evidence type="ECO:0000259" key="2">
    <source>
        <dbReference type="Pfam" id="PF07331"/>
    </source>
</evidence>
<keyword evidence="1" id="KW-0812">Transmembrane</keyword>
<sequence length="180" mass="19076">MSRQSPADAPPATSPALGSKRKGRLVVGGLGLLLGAWFTWYTWGNVPMGTRDRPGAGVFPLVIGVAMMGVSILTLLEAWLTDKVSGDMRLPRGEKRRTVLLMAAALLGFIALYQTLGQYIASSLFMVVALSLLGTRSLIRNVVYGIAIGVGISAFFMELLSVRLPEGLLGPTGLIGGLFL</sequence>
<feature type="transmembrane region" description="Helical" evidence="1">
    <location>
        <begin position="55"/>
        <end position="76"/>
    </location>
</feature>
<reference evidence="3 4" key="1">
    <citation type="submission" date="2019-06" db="EMBL/GenBank/DDBJ databases">
        <title>Sequencing the genomes of 1000 actinobacteria strains.</title>
        <authorList>
            <person name="Klenk H.-P."/>
        </authorList>
    </citation>
    <scope>NUCLEOTIDE SEQUENCE [LARGE SCALE GENOMIC DNA]</scope>
    <source>
        <strain evidence="3 4">DSM 46837</strain>
    </source>
</reference>
<keyword evidence="4" id="KW-1185">Reference proteome</keyword>
<evidence type="ECO:0000313" key="4">
    <source>
        <dbReference type="Proteomes" id="UP000319865"/>
    </source>
</evidence>
<feature type="transmembrane region" description="Helical" evidence="1">
    <location>
        <begin position="97"/>
        <end position="113"/>
    </location>
</feature>
<keyword evidence="1" id="KW-0472">Membrane</keyword>
<feature type="transmembrane region" description="Helical" evidence="1">
    <location>
        <begin position="142"/>
        <end position="162"/>
    </location>
</feature>
<proteinExistence type="predicted"/>
<feature type="transmembrane region" description="Helical" evidence="1">
    <location>
        <begin position="25"/>
        <end position="43"/>
    </location>
</feature>
<dbReference type="EMBL" id="VFQE01000002">
    <property type="protein sequence ID" value="TQN38038.1"/>
    <property type="molecule type" value="Genomic_DNA"/>
</dbReference>
<accession>A0A543P1U6</accession>
<dbReference type="AlphaFoldDB" id="A0A543P1U6"/>
<dbReference type="InterPro" id="IPR009936">
    <property type="entry name" value="DUF1468"/>
</dbReference>
<dbReference type="Pfam" id="PF07331">
    <property type="entry name" value="TctB"/>
    <property type="match status" value="1"/>
</dbReference>
<organism evidence="3 4">
    <name type="scientific">Blastococcus colisei</name>
    <dbReference type="NCBI Taxonomy" id="1564162"/>
    <lineage>
        <taxon>Bacteria</taxon>
        <taxon>Bacillati</taxon>
        <taxon>Actinomycetota</taxon>
        <taxon>Actinomycetes</taxon>
        <taxon>Geodermatophilales</taxon>
        <taxon>Geodermatophilaceae</taxon>
        <taxon>Blastococcus</taxon>
    </lineage>
</organism>
<evidence type="ECO:0000256" key="1">
    <source>
        <dbReference type="SAM" id="Phobius"/>
    </source>
</evidence>
<feature type="domain" description="DUF1468" evidence="2">
    <location>
        <begin position="27"/>
        <end position="165"/>
    </location>
</feature>
<comment type="caution">
    <text evidence="3">The sequence shown here is derived from an EMBL/GenBank/DDBJ whole genome shotgun (WGS) entry which is preliminary data.</text>
</comment>
<dbReference type="RefSeq" id="WP_142027926.1">
    <property type="nucleotide sequence ID" value="NZ_VFQE01000002.1"/>
</dbReference>